<dbReference type="PIRSF" id="PIRSF001558">
    <property type="entry name" value="GSHase"/>
    <property type="match status" value="1"/>
</dbReference>
<dbReference type="EMBL" id="BLKM01012991">
    <property type="protein sequence ID" value="GFG38458.1"/>
    <property type="molecule type" value="Genomic_DNA"/>
</dbReference>
<evidence type="ECO:0000256" key="6">
    <source>
        <dbReference type="ARBA" id="ARBA00022598"/>
    </source>
</evidence>
<feature type="binding site" evidence="16">
    <location>
        <position position="468"/>
    </location>
    <ligand>
        <name>ATP</name>
        <dbReference type="ChEBI" id="CHEBI:30616"/>
    </ligand>
</feature>
<dbReference type="FunFam" id="3.30.1490.50:FF:000001">
    <property type="entry name" value="Glutathione synthetase"/>
    <property type="match status" value="1"/>
</dbReference>
<dbReference type="GO" id="GO:0004363">
    <property type="term" value="F:glutathione synthase activity"/>
    <property type="evidence" value="ECO:0007669"/>
    <property type="project" value="UniProtKB-UniRule"/>
</dbReference>
<reference evidence="20" key="1">
    <citation type="submission" date="2020-01" db="EMBL/GenBank/DDBJ databases">
        <title>Draft genome sequence of the Termite Coptotermes fromosanus.</title>
        <authorList>
            <person name="Itakura S."/>
            <person name="Yosikawa Y."/>
            <person name="Umezawa K."/>
        </authorList>
    </citation>
    <scope>NUCLEOTIDE SEQUENCE [LARGE SCALE GENOMIC DNA]</scope>
</reference>
<keyword evidence="7 15" id="KW-0317">Glutathione biosynthesis</keyword>
<keyword evidence="11 15" id="KW-0460">Magnesium</keyword>
<feature type="binding site" evidence="16">
    <location>
        <position position="466"/>
    </location>
    <ligand>
        <name>substrate</name>
    </ligand>
</feature>
<evidence type="ECO:0000256" key="16">
    <source>
        <dbReference type="PIRSR" id="PIRSR001558-1"/>
    </source>
</evidence>
<evidence type="ECO:0000256" key="1">
    <source>
        <dbReference type="ARBA" id="ARBA00004965"/>
    </source>
</evidence>
<feature type="binding site" evidence="16">
    <location>
        <position position="232"/>
    </location>
    <ligand>
        <name>substrate</name>
    </ligand>
</feature>
<evidence type="ECO:0000256" key="17">
    <source>
        <dbReference type="PIRSR" id="PIRSR001558-2"/>
    </source>
</evidence>
<dbReference type="GO" id="GO:0005829">
    <property type="term" value="C:cytosol"/>
    <property type="evidence" value="ECO:0007669"/>
    <property type="project" value="TreeGrafter"/>
</dbReference>
<dbReference type="Gene3D" id="3.30.1490.50">
    <property type="match status" value="1"/>
</dbReference>
<feature type="binding site" evidence="16">
    <location>
        <begin position="412"/>
        <end position="415"/>
    </location>
    <ligand>
        <name>ATP</name>
        <dbReference type="ChEBI" id="CHEBI:30616"/>
    </ligand>
</feature>
<keyword evidence="8 15" id="KW-0479">Metal-binding</keyword>
<evidence type="ECO:0000256" key="13">
    <source>
        <dbReference type="ARBA" id="ARBA00052123"/>
    </source>
</evidence>
<dbReference type="InterPro" id="IPR037013">
    <property type="entry name" value="GSH-S_sub-bd_sf"/>
</dbReference>
<evidence type="ECO:0000313" key="19">
    <source>
        <dbReference type="EMBL" id="GFG38458.1"/>
    </source>
</evidence>
<dbReference type="GO" id="GO:0005524">
    <property type="term" value="F:ATP binding"/>
    <property type="evidence" value="ECO:0007669"/>
    <property type="project" value="UniProtKB-UniRule"/>
</dbReference>
<organism evidence="19 20">
    <name type="scientific">Coptotermes formosanus</name>
    <name type="common">Formosan subterranean termite</name>
    <dbReference type="NCBI Taxonomy" id="36987"/>
    <lineage>
        <taxon>Eukaryota</taxon>
        <taxon>Metazoa</taxon>
        <taxon>Ecdysozoa</taxon>
        <taxon>Arthropoda</taxon>
        <taxon>Hexapoda</taxon>
        <taxon>Insecta</taxon>
        <taxon>Pterygota</taxon>
        <taxon>Neoptera</taxon>
        <taxon>Polyneoptera</taxon>
        <taxon>Dictyoptera</taxon>
        <taxon>Blattodea</taxon>
        <taxon>Blattoidea</taxon>
        <taxon>Termitoidae</taxon>
        <taxon>Rhinotermitidae</taxon>
        <taxon>Coptotermes</taxon>
    </lineage>
</organism>
<protein>
    <recommendedName>
        <fullName evidence="5 15">Glutathione synthetase</fullName>
        <shortName evidence="15">GSH-S</shortName>
        <ecNumber evidence="4 15">6.3.2.3</ecNumber>
    </recommendedName>
</protein>
<keyword evidence="10 15" id="KW-0067">ATP-binding</keyword>
<evidence type="ECO:0000256" key="12">
    <source>
        <dbReference type="ARBA" id="ARBA00048871"/>
    </source>
</evidence>
<comment type="similarity">
    <text evidence="2 15">Belongs to the eukaryotic GSH synthase family.</text>
</comment>
<feature type="binding site" evidence="16">
    <location>
        <position position="320"/>
    </location>
    <ligand>
        <name>ATP</name>
        <dbReference type="ChEBI" id="CHEBI:30616"/>
    </ligand>
</feature>
<evidence type="ECO:0000256" key="15">
    <source>
        <dbReference type="PIRNR" id="PIRNR001558"/>
    </source>
</evidence>
<evidence type="ECO:0000256" key="3">
    <source>
        <dbReference type="ARBA" id="ARBA00011738"/>
    </source>
</evidence>
<evidence type="ECO:0000256" key="4">
    <source>
        <dbReference type="ARBA" id="ARBA00012214"/>
    </source>
</evidence>
<evidence type="ECO:0000313" key="20">
    <source>
        <dbReference type="Proteomes" id="UP000502823"/>
    </source>
</evidence>
<comment type="pathway">
    <text evidence="1 15">Sulfur metabolism; glutathione biosynthesis; glutathione from L-cysteine and L-glutamate: step 2/2.</text>
</comment>
<comment type="catalytic activity">
    <reaction evidence="12">
        <text>gamma-L-glutamyl-L-cysteine + glycine + ATP = glutathione + ADP + phosphate + H(+)</text>
        <dbReference type="Rhea" id="RHEA:13557"/>
        <dbReference type="ChEBI" id="CHEBI:15378"/>
        <dbReference type="ChEBI" id="CHEBI:30616"/>
        <dbReference type="ChEBI" id="CHEBI:43474"/>
        <dbReference type="ChEBI" id="CHEBI:57305"/>
        <dbReference type="ChEBI" id="CHEBI:57925"/>
        <dbReference type="ChEBI" id="CHEBI:58173"/>
        <dbReference type="ChEBI" id="CHEBI:456216"/>
        <dbReference type="EC" id="6.3.2.3"/>
    </reaction>
    <physiologicalReaction direction="left-to-right" evidence="12">
        <dbReference type="Rhea" id="RHEA:13558"/>
    </physiologicalReaction>
</comment>
<dbReference type="NCBIfam" id="TIGR01986">
    <property type="entry name" value="glut_syn_euk"/>
    <property type="match status" value="1"/>
</dbReference>
<dbReference type="Gene3D" id="3.30.1490.80">
    <property type="match status" value="1"/>
</dbReference>
<dbReference type="SUPFAM" id="SSF56059">
    <property type="entry name" value="Glutathione synthetase ATP-binding domain-like"/>
    <property type="match status" value="1"/>
</dbReference>
<evidence type="ECO:0000256" key="5">
    <source>
        <dbReference type="ARBA" id="ARBA00020821"/>
    </source>
</evidence>
<dbReference type="InParanoid" id="A0A6L2Q6N4"/>
<dbReference type="SUPFAM" id="SSF52440">
    <property type="entry name" value="PreATP-grasp domain"/>
    <property type="match status" value="1"/>
</dbReference>
<evidence type="ECO:0000256" key="9">
    <source>
        <dbReference type="ARBA" id="ARBA00022741"/>
    </source>
</evidence>
<feature type="binding site" evidence="17">
    <location>
        <position position="194"/>
    </location>
    <ligand>
        <name>Mg(2+)</name>
        <dbReference type="ChEBI" id="CHEBI:18420"/>
    </ligand>
</feature>
<evidence type="ECO:0000256" key="11">
    <source>
        <dbReference type="ARBA" id="ARBA00022842"/>
    </source>
</evidence>
<keyword evidence="20" id="KW-1185">Reference proteome</keyword>
<dbReference type="InterPro" id="IPR014042">
    <property type="entry name" value="Glutathione_synthase_a-hlx"/>
</dbReference>
<feature type="binding site" evidence="16">
    <location>
        <begin position="378"/>
        <end position="387"/>
    </location>
    <ligand>
        <name>ATP</name>
        <dbReference type="ChEBI" id="CHEBI:30616"/>
    </ligand>
</feature>
<dbReference type="Gene3D" id="3.30.470.20">
    <property type="entry name" value="ATP-grasp fold, B domain"/>
    <property type="match status" value="1"/>
</dbReference>
<comment type="subunit">
    <text evidence="3">Homodimer.</text>
</comment>
<dbReference type="GO" id="GO:0043295">
    <property type="term" value="F:glutathione binding"/>
    <property type="evidence" value="ECO:0007669"/>
    <property type="project" value="UniProtKB-UniRule"/>
</dbReference>
<dbReference type="PANTHER" id="PTHR11130">
    <property type="entry name" value="GLUTATHIONE SYNTHETASE"/>
    <property type="match status" value="1"/>
</dbReference>
<evidence type="ECO:0000256" key="14">
    <source>
        <dbReference type="ARBA" id="ARBA00059746"/>
    </source>
</evidence>
<dbReference type="GO" id="GO:0000287">
    <property type="term" value="F:magnesium ion binding"/>
    <property type="evidence" value="ECO:0007669"/>
    <property type="project" value="UniProtKB-UniRule"/>
</dbReference>
<comment type="cofactor">
    <cofactor evidence="15 17">
        <name>Mg(2+)</name>
        <dbReference type="ChEBI" id="CHEBI:18420"/>
    </cofactor>
    <text evidence="15 17">Binds 1 Mg(2+) ion per subunit.</text>
</comment>
<evidence type="ECO:0000256" key="10">
    <source>
        <dbReference type="ARBA" id="ARBA00022840"/>
    </source>
</evidence>
<dbReference type="FunFam" id="3.40.50.1760:FF:000001">
    <property type="entry name" value="Glutathione synthetase"/>
    <property type="match status" value="1"/>
</dbReference>
<dbReference type="Pfam" id="PF03199">
    <property type="entry name" value="GSH_synthase"/>
    <property type="match status" value="1"/>
</dbReference>
<comment type="catalytic activity">
    <reaction evidence="13">
        <text>gamma-L-glutamyl-(2S)-2-aminobutanoate + glycine + ATP = ophthalmate + ADP + phosphate + H(+)</text>
        <dbReference type="Rhea" id="RHEA:72075"/>
        <dbReference type="ChEBI" id="CHEBI:15378"/>
        <dbReference type="ChEBI" id="CHEBI:30616"/>
        <dbReference type="ChEBI" id="CHEBI:43474"/>
        <dbReference type="ChEBI" id="CHEBI:57305"/>
        <dbReference type="ChEBI" id="CHEBI:189406"/>
        <dbReference type="ChEBI" id="CHEBI:189750"/>
        <dbReference type="ChEBI" id="CHEBI:456216"/>
    </reaction>
    <physiologicalReaction direction="left-to-right" evidence="13">
        <dbReference type="Rhea" id="RHEA:72076"/>
    </physiologicalReaction>
</comment>
<dbReference type="Gene3D" id="3.40.50.1760">
    <property type="entry name" value="Glutathione synthase, substrate-binding domain superfamily, eukaryotic"/>
    <property type="match status" value="1"/>
</dbReference>
<dbReference type="PANTHER" id="PTHR11130:SF0">
    <property type="entry name" value="GLUTATHIONE SYNTHETASE"/>
    <property type="match status" value="1"/>
</dbReference>
<feature type="binding site" evidence="16">
    <location>
        <position position="474"/>
    </location>
    <ligand>
        <name>ATP</name>
        <dbReference type="ChEBI" id="CHEBI:30616"/>
    </ligand>
</feature>
<dbReference type="Pfam" id="PF03917">
    <property type="entry name" value="GSH_synth_ATP"/>
    <property type="match status" value="2"/>
</dbReference>
<feature type="binding site" evidence="17">
    <location>
        <position position="382"/>
    </location>
    <ligand>
        <name>Mg(2+)</name>
        <dbReference type="ChEBI" id="CHEBI:18420"/>
    </ligand>
</feature>
<dbReference type="FunFam" id="3.30.1490.80:FF:000009">
    <property type="entry name" value="Glutathione synthetase"/>
    <property type="match status" value="1"/>
</dbReference>
<dbReference type="AlphaFoldDB" id="A0A6L2Q6N4"/>
<evidence type="ECO:0000256" key="7">
    <source>
        <dbReference type="ARBA" id="ARBA00022684"/>
    </source>
</evidence>
<dbReference type="InterPro" id="IPR004887">
    <property type="entry name" value="GSH_synth_subst-bd"/>
</dbReference>
<proteinExistence type="inferred from homology"/>
<feature type="binding site" evidence="16">
    <location>
        <position position="389"/>
    </location>
    <ligand>
        <name>ATP</name>
        <dbReference type="ChEBI" id="CHEBI:30616"/>
    </ligand>
</feature>
<dbReference type="OrthoDB" id="2020073at2759"/>
<comment type="function">
    <text evidence="14">Catalyzes the production of glutathione from gamma-glutamylcysteine and glycine in an ATP-dependent manner. Glutathione (gamma-glutamylcysteinylglycine, GSH) is the most abundant intracellular thiol in living aerobic cells and is required for numerous processes including the protection of cells against oxidative damage, amino acid transport, the detoxification of foreign compounds, the maintenance of protein sulfhydryl groups in a reduced state and acts as a cofactor for a number of enzymes. Participates in ophthalmate biosynthesis in hepatocytes.</text>
</comment>
<keyword evidence="6 15" id="KW-0436">Ligase</keyword>
<evidence type="ECO:0000259" key="18">
    <source>
        <dbReference type="Pfam" id="PF03199"/>
    </source>
</evidence>
<comment type="caution">
    <text evidence="19">The sequence shown here is derived from an EMBL/GenBank/DDBJ whole genome shotgun (WGS) entry which is preliminary data.</text>
</comment>
<evidence type="ECO:0000256" key="8">
    <source>
        <dbReference type="ARBA" id="ARBA00022723"/>
    </source>
</evidence>
<dbReference type="InterPro" id="IPR014709">
    <property type="entry name" value="Glutathione_synthase_C_euk"/>
</dbReference>
<name>A0A6L2Q6N4_COPFO</name>
<feature type="domain" description="Glutathione synthase substrate-binding" evidence="18">
    <location>
        <begin position="217"/>
        <end position="317"/>
    </location>
</feature>
<dbReference type="Gene3D" id="1.10.1080.10">
    <property type="entry name" value="Glutathione Synthetase, Chain A, domain 3"/>
    <property type="match status" value="1"/>
</dbReference>
<dbReference type="EC" id="6.3.2.3" evidence="4 15"/>
<dbReference type="InterPro" id="IPR016185">
    <property type="entry name" value="PreATP-grasp_dom_sf"/>
</dbReference>
<gene>
    <name evidence="19" type="ORF">Cfor_02361</name>
</gene>
<dbReference type="FunCoup" id="A0A6L2Q6N4">
    <property type="interactions" value="1270"/>
</dbReference>
<dbReference type="UniPathway" id="UPA00142">
    <property type="reaction ID" value="UER00210"/>
</dbReference>
<evidence type="ECO:0000256" key="2">
    <source>
        <dbReference type="ARBA" id="ARBA00010385"/>
    </source>
</evidence>
<sequence>MACTQLSPCISLPLKREILEDIIDKAKDWALMHGACMRSKVNFSTASVQFAPFGLLPSAFPRKEFNKAREIQIILNELIHKVAHDHEFLCSALKNTVEADKFTGNLFKIYETVHKEGITQRHSKAFFTELLASCFSTGATVHIEPWLLLLFAASCLLKGIFGTLNGSLASRGVTSVYVLQELGHGDKVKNVPINTALEGLCEGMLEAWKLYNDPKGVILFVVEDVTYNICDQRFHEFEIKRQNPAVVVIRRTLTQIANTAKLSEKKELIIDGLPVAVVYFRSGYVPSQYPSNNEWAARLIIERSLAIKCPSIQYHLAGTKKVQQVLATRNILERFLTDPAKVEAVQDVFTGLYSLDLDEDGSRAAEMAVMKPECFVLKPQREGGGNNVYGEKVREVLQSMTNPKEQTAWILMERIIPPVEKGYMIRPDGLEVPQMVDLVSELGIFGVVIGNSSDVLVNRQVGYILRTKQSNVDEGGVAAGSGALNSPYLID</sequence>
<dbReference type="InterPro" id="IPR014049">
    <property type="entry name" value="Glutathione_synthase_N_euk"/>
</dbReference>
<feature type="binding site" evidence="16">
    <location>
        <position position="441"/>
    </location>
    <ligand>
        <name>ATP</name>
        <dbReference type="ChEBI" id="CHEBI:30616"/>
    </ligand>
</feature>
<dbReference type="InterPro" id="IPR005615">
    <property type="entry name" value="Glutathione_synthase"/>
</dbReference>
<keyword evidence="9 15" id="KW-0547">Nucleotide-binding</keyword>
<dbReference type="Proteomes" id="UP000502823">
    <property type="component" value="Unassembled WGS sequence"/>
</dbReference>
<accession>A0A6L2Q6N4</accession>